<dbReference type="PROSITE" id="PS50089">
    <property type="entry name" value="ZF_RING_2"/>
    <property type="match status" value="1"/>
</dbReference>
<keyword evidence="8" id="KW-1185">Reference proteome</keyword>
<keyword evidence="2 4" id="KW-0863">Zinc-finger</keyword>
<feature type="coiled-coil region" evidence="5">
    <location>
        <begin position="187"/>
        <end position="214"/>
    </location>
</feature>
<reference evidence="7" key="2">
    <citation type="submission" date="2023-05" db="EMBL/GenBank/DDBJ databases">
        <authorList>
            <person name="Schelkunov M.I."/>
        </authorList>
    </citation>
    <scope>NUCLEOTIDE SEQUENCE</scope>
    <source>
        <strain evidence="7">Hsosn_3</strain>
        <tissue evidence="7">Leaf</tissue>
    </source>
</reference>
<proteinExistence type="predicted"/>
<evidence type="ECO:0000313" key="8">
    <source>
        <dbReference type="Proteomes" id="UP001237642"/>
    </source>
</evidence>
<dbReference type="CDD" id="cd16649">
    <property type="entry name" value="mRING-HC-C3HC5_CGRF1-like"/>
    <property type="match status" value="1"/>
</dbReference>
<keyword evidence="3" id="KW-0862">Zinc</keyword>
<accession>A0AAD8ND11</accession>
<evidence type="ECO:0000256" key="4">
    <source>
        <dbReference type="PROSITE-ProRule" id="PRU00175"/>
    </source>
</evidence>
<reference evidence="7" key="1">
    <citation type="submission" date="2023-02" db="EMBL/GenBank/DDBJ databases">
        <title>Genome of toxic invasive species Heracleum sosnowskyi carries increased number of genes despite the absence of recent whole-genome duplications.</title>
        <authorList>
            <person name="Schelkunov M."/>
            <person name="Shtratnikova V."/>
            <person name="Makarenko M."/>
            <person name="Klepikova A."/>
            <person name="Omelchenko D."/>
            <person name="Novikova G."/>
            <person name="Obukhova E."/>
            <person name="Bogdanov V."/>
            <person name="Penin A."/>
            <person name="Logacheva M."/>
        </authorList>
    </citation>
    <scope>NUCLEOTIDE SEQUENCE</scope>
    <source>
        <strain evidence="7">Hsosn_3</strain>
        <tissue evidence="7">Leaf</tissue>
    </source>
</reference>
<comment type="caution">
    <text evidence="7">The sequence shown here is derived from an EMBL/GenBank/DDBJ whole genome shotgun (WGS) entry which is preliminary data.</text>
</comment>
<dbReference type="PANTHER" id="PTHR42647:SF9">
    <property type="entry name" value="S-RIBONUCLEASE BINDING PROTEIN SBP1-RELATED"/>
    <property type="match status" value="1"/>
</dbReference>
<organism evidence="7 8">
    <name type="scientific">Heracleum sosnowskyi</name>
    <dbReference type="NCBI Taxonomy" id="360622"/>
    <lineage>
        <taxon>Eukaryota</taxon>
        <taxon>Viridiplantae</taxon>
        <taxon>Streptophyta</taxon>
        <taxon>Embryophyta</taxon>
        <taxon>Tracheophyta</taxon>
        <taxon>Spermatophyta</taxon>
        <taxon>Magnoliopsida</taxon>
        <taxon>eudicotyledons</taxon>
        <taxon>Gunneridae</taxon>
        <taxon>Pentapetalae</taxon>
        <taxon>asterids</taxon>
        <taxon>campanulids</taxon>
        <taxon>Apiales</taxon>
        <taxon>Apiaceae</taxon>
        <taxon>Apioideae</taxon>
        <taxon>apioid superclade</taxon>
        <taxon>Tordylieae</taxon>
        <taxon>Tordyliinae</taxon>
        <taxon>Heracleum</taxon>
    </lineage>
</organism>
<keyword evidence="1" id="KW-0479">Metal-binding</keyword>
<keyword evidence="5" id="KW-0175">Coiled coil</keyword>
<evidence type="ECO:0000256" key="2">
    <source>
        <dbReference type="ARBA" id="ARBA00022771"/>
    </source>
</evidence>
<protein>
    <submittedName>
        <fullName evidence="7">E3 ubiquitin-protein ligase BOI</fullName>
    </submittedName>
</protein>
<sequence>MLGGENGNTTFPVFIDENRLRYRANVSNQLQLFENTSAGCTADPVNFLGRERINAIFRPNKRGREAEGISRRQKLHFSLNQNYCHDEADQAASFPIQNPVSTGLRLSYEDDERNSSITSGSGSMTASPPIILSLGDNLMNELDRQKEEFNQYLKIQEENLVKGVKDIKQRQMVSFLTAIEKSVGKKLHEKDVEIENINRKNKELMEKIKQVAADAQSWHYKAKYNESLVNTLKTNLQQALSQGAAQMKEGFGESDIDDTASYIHPTNFLGAPSVPVKKTLAKNCNMVCRVCNMKEVSFLLMPCRHLCLCNDCEGMVFSCPVCQLTKTAGVQVYLS</sequence>
<evidence type="ECO:0000313" key="7">
    <source>
        <dbReference type="EMBL" id="KAK1403308.1"/>
    </source>
</evidence>
<feature type="domain" description="RING-type" evidence="6">
    <location>
        <begin position="288"/>
        <end position="323"/>
    </location>
</feature>
<dbReference type="PANTHER" id="PTHR42647">
    <property type="entry name" value="SBP (S-RIBONUCLEASE BINDING PROTEIN) FAMILY PROTEIN"/>
    <property type="match status" value="1"/>
</dbReference>
<dbReference type="InterPro" id="IPR001841">
    <property type="entry name" value="Znf_RING"/>
</dbReference>
<dbReference type="Pfam" id="PF13920">
    <property type="entry name" value="zf-C3HC4_3"/>
    <property type="match status" value="1"/>
</dbReference>
<dbReference type="PIRSF" id="PIRSF036836">
    <property type="entry name" value="RNase_bind_SBP1"/>
    <property type="match status" value="1"/>
</dbReference>
<dbReference type="GO" id="GO:0008270">
    <property type="term" value="F:zinc ion binding"/>
    <property type="evidence" value="ECO:0007669"/>
    <property type="project" value="UniProtKB-KW"/>
</dbReference>
<evidence type="ECO:0000256" key="1">
    <source>
        <dbReference type="ARBA" id="ARBA00022723"/>
    </source>
</evidence>
<dbReference type="Proteomes" id="UP001237642">
    <property type="component" value="Unassembled WGS sequence"/>
</dbReference>
<name>A0AAD8ND11_9APIA</name>
<dbReference type="InterPro" id="IPR013083">
    <property type="entry name" value="Znf_RING/FYVE/PHD"/>
</dbReference>
<dbReference type="GO" id="GO:0004842">
    <property type="term" value="F:ubiquitin-protein transferase activity"/>
    <property type="evidence" value="ECO:0007669"/>
    <property type="project" value="TreeGrafter"/>
</dbReference>
<evidence type="ECO:0000259" key="6">
    <source>
        <dbReference type="PROSITE" id="PS50089"/>
    </source>
</evidence>
<dbReference type="AlphaFoldDB" id="A0AAD8ND11"/>
<gene>
    <name evidence="7" type="ORF">POM88_002913</name>
</gene>
<evidence type="ECO:0000256" key="3">
    <source>
        <dbReference type="ARBA" id="ARBA00022833"/>
    </source>
</evidence>
<dbReference type="Gene3D" id="3.30.40.10">
    <property type="entry name" value="Zinc/RING finger domain, C3HC4 (zinc finger)"/>
    <property type="match status" value="1"/>
</dbReference>
<evidence type="ECO:0000256" key="5">
    <source>
        <dbReference type="SAM" id="Coils"/>
    </source>
</evidence>
<dbReference type="FunFam" id="3.30.40.10:FF:000239">
    <property type="entry name" value="probable BOI-related E3 ubiquitin-protein ligase 2"/>
    <property type="match status" value="1"/>
</dbReference>
<dbReference type="EMBL" id="JAUIZM010000001">
    <property type="protein sequence ID" value="KAK1403308.1"/>
    <property type="molecule type" value="Genomic_DNA"/>
</dbReference>